<dbReference type="Proteomes" id="UP000549695">
    <property type="component" value="Unassembled WGS sequence"/>
</dbReference>
<keyword evidence="2" id="KW-1185">Reference proteome</keyword>
<comment type="caution">
    <text evidence="1">The sequence shown here is derived from an EMBL/GenBank/DDBJ whole genome shotgun (WGS) entry which is preliminary data.</text>
</comment>
<reference evidence="1 2" key="1">
    <citation type="submission" date="2020-07" db="EMBL/GenBank/DDBJ databases">
        <title>Sequencing the genomes of 1000 actinobacteria strains.</title>
        <authorList>
            <person name="Klenk H.-P."/>
        </authorList>
    </citation>
    <scope>NUCLEOTIDE SEQUENCE [LARGE SCALE GENOMIC DNA]</scope>
    <source>
        <strain evidence="1 2">DSM 44749</strain>
    </source>
</reference>
<dbReference type="AlphaFoldDB" id="A0A852W6A5"/>
<dbReference type="RefSeq" id="WP_073577212.1">
    <property type="nucleotide sequence ID" value="NZ_BAAAJZ010000015.1"/>
</dbReference>
<evidence type="ECO:0000313" key="1">
    <source>
        <dbReference type="EMBL" id="NYG01476.1"/>
    </source>
</evidence>
<gene>
    <name evidence="1" type="ORF">HDA37_001761</name>
</gene>
<sequence>MSLGDPQVAELSTTPSGILMRLYLPTRTSTSGRTLVRAGRPTKSMPGFGGLAGVCRCGAARPADARALPWRDCPSCTPQRARAGR</sequence>
<evidence type="ECO:0000313" key="2">
    <source>
        <dbReference type="Proteomes" id="UP000549695"/>
    </source>
</evidence>
<accession>A0A852W6A5</accession>
<protein>
    <submittedName>
        <fullName evidence="1">Uncharacterized protein</fullName>
    </submittedName>
</protein>
<name>A0A852W6A5_PSEA5</name>
<proteinExistence type="predicted"/>
<dbReference type="EMBL" id="JACCCZ010000001">
    <property type="protein sequence ID" value="NYG01476.1"/>
    <property type="molecule type" value="Genomic_DNA"/>
</dbReference>
<dbReference type="GeneID" id="98051544"/>
<organism evidence="1 2">
    <name type="scientific">Pseudonocardia alni</name>
    <name type="common">Amycolata alni</name>
    <dbReference type="NCBI Taxonomy" id="33907"/>
    <lineage>
        <taxon>Bacteria</taxon>
        <taxon>Bacillati</taxon>
        <taxon>Actinomycetota</taxon>
        <taxon>Actinomycetes</taxon>
        <taxon>Pseudonocardiales</taxon>
        <taxon>Pseudonocardiaceae</taxon>
        <taxon>Pseudonocardia</taxon>
    </lineage>
</organism>